<organism evidence="2 3">
    <name type="scientific">Winogradskyella aurantia</name>
    <dbReference type="NCBI Taxonomy" id="1915063"/>
    <lineage>
        <taxon>Bacteria</taxon>
        <taxon>Pseudomonadati</taxon>
        <taxon>Bacteroidota</taxon>
        <taxon>Flavobacteriia</taxon>
        <taxon>Flavobacteriales</taxon>
        <taxon>Flavobacteriaceae</taxon>
        <taxon>Winogradskyella</taxon>
    </lineage>
</organism>
<evidence type="ECO:0000313" key="3">
    <source>
        <dbReference type="Proteomes" id="UP000216840"/>
    </source>
</evidence>
<reference evidence="2 3" key="1">
    <citation type="submission" date="2017-05" db="EMBL/GenBank/DDBJ databases">
        <title>The draft genome sequence of Idiomarina salinarum WNB302.</title>
        <authorList>
            <person name="Sun Y."/>
            <person name="Chen B."/>
            <person name="Du Z."/>
        </authorList>
    </citation>
    <scope>NUCLEOTIDE SEQUENCE [LARGE SCALE GENOMIC DNA]</scope>
    <source>
        <strain evidence="2 3">WNB302</strain>
    </source>
</reference>
<keyword evidence="1" id="KW-1133">Transmembrane helix</keyword>
<keyword evidence="1" id="KW-0472">Membrane</keyword>
<name>A0A265UTS7_9FLAO</name>
<sequence>MIEGKRLKNYLIYGLGEIVLVVIGIMLALAMNNWKEEQSDQKELDRIITVIAKDLEGDLSETKEVISGSKLDQELTVKMLYNPKFKDSIRGCEDCRYILARVAIPNYNSNGYNLLSNFNKDVKTNSKKVDSIVKFYSAYKREAFEVRHNIILEEIVDNMKYLRDNFDWFSEWFISGKCNDGCLDYFTGQDYMNRLTYYEAIYFDDYLYGVEQYQKDLKAMLRYLKS</sequence>
<dbReference type="AlphaFoldDB" id="A0A265UTS7"/>
<accession>A0A265UTS7</accession>
<evidence type="ECO:0000256" key="1">
    <source>
        <dbReference type="SAM" id="Phobius"/>
    </source>
</evidence>
<dbReference type="Pfam" id="PF19578">
    <property type="entry name" value="DUF6090"/>
    <property type="match status" value="1"/>
</dbReference>
<protein>
    <submittedName>
        <fullName evidence="2">Uncharacterized protein</fullName>
    </submittedName>
</protein>
<proteinExistence type="predicted"/>
<feature type="transmembrane region" description="Helical" evidence="1">
    <location>
        <begin position="12"/>
        <end position="31"/>
    </location>
</feature>
<dbReference type="Proteomes" id="UP000216840">
    <property type="component" value="Unassembled WGS sequence"/>
</dbReference>
<dbReference type="InterPro" id="IPR045749">
    <property type="entry name" value="DUF6090"/>
</dbReference>
<keyword evidence="1" id="KW-0812">Transmembrane</keyword>
<evidence type="ECO:0000313" key="2">
    <source>
        <dbReference type="EMBL" id="OZV68487.1"/>
    </source>
</evidence>
<keyword evidence="3" id="KW-1185">Reference proteome</keyword>
<gene>
    <name evidence="2" type="ORF">CA834_08400</name>
</gene>
<dbReference type="EMBL" id="NGJN01000004">
    <property type="protein sequence ID" value="OZV68487.1"/>
    <property type="molecule type" value="Genomic_DNA"/>
</dbReference>
<comment type="caution">
    <text evidence="2">The sequence shown here is derived from an EMBL/GenBank/DDBJ whole genome shotgun (WGS) entry which is preliminary data.</text>
</comment>